<dbReference type="Pfam" id="PF14223">
    <property type="entry name" value="Retrotran_gag_2"/>
    <property type="match status" value="1"/>
</dbReference>
<proteinExistence type="predicted"/>
<reference evidence="1 2" key="1">
    <citation type="journal article" date="2018" name="Front. Plant Sci.">
        <title>Red Clover (Trifolium pratense) and Zigzag Clover (T. medium) - A Picture of Genomic Similarities and Differences.</title>
        <authorList>
            <person name="Dluhosova J."/>
            <person name="Istvanek J."/>
            <person name="Nedelnik J."/>
            <person name="Repkova J."/>
        </authorList>
    </citation>
    <scope>NUCLEOTIDE SEQUENCE [LARGE SCALE GENOMIC DNA]</scope>
    <source>
        <strain evidence="2">cv. 10/8</strain>
        <tissue evidence="1">Leaf</tissue>
    </source>
</reference>
<dbReference type="EMBL" id="LXQA010235090">
    <property type="protein sequence ID" value="MCI36572.1"/>
    <property type="molecule type" value="Genomic_DNA"/>
</dbReference>
<dbReference type="Proteomes" id="UP000265520">
    <property type="component" value="Unassembled WGS sequence"/>
</dbReference>
<dbReference type="PANTHER" id="PTHR35317:SF27">
    <property type="entry name" value="RETROVIRUS-RELATED POL POLYPROTEIN FROM TRANSPOSON TNT 1-94"/>
    <property type="match status" value="1"/>
</dbReference>
<sequence>MKRKYQGSTKVKRAQLQALRREFEVLAMKDDESVDEYFSRTLTIANKMTAHGERMEQVTVVEKILRSMPAKFNYV</sequence>
<name>A0A392RK72_9FABA</name>
<dbReference type="AlphaFoldDB" id="A0A392RK72"/>
<evidence type="ECO:0000313" key="2">
    <source>
        <dbReference type="Proteomes" id="UP000265520"/>
    </source>
</evidence>
<comment type="caution">
    <text evidence="1">The sequence shown here is derived from an EMBL/GenBank/DDBJ whole genome shotgun (WGS) entry which is preliminary data.</text>
</comment>
<dbReference type="PANTHER" id="PTHR35317">
    <property type="entry name" value="OS04G0629600 PROTEIN"/>
    <property type="match status" value="1"/>
</dbReference>
<feature type="non-terminal residue" evidence="1">
    <location>
        <position position="75"/>
    </location>
</feature>
<accession>A0A392RK72</accession>
<keyword evidence="2" id="KW-1185">Reference proteome</keyword>
<organism evidence="1 2">
    <name type="scientific">Trifolium medium</name>
    <dbReference type="NCBI Taxonomy" id="97028"/>
    <lineage>
        <taxon>Eukaryota</taxon>
        <taxon>Viridiplantae</taxon>
        <taxon>Streptophyta</taxon>
        <taxon>Embryophyta</taxon>
        <taxon>Tracheophyta</taxon>
        <taxon>Spermatophyta</taxon>
        <taxon>Magnoliopsida</taxon>
        <taxon>eudicotyledons</taxon>
        <taxon>Gunneridae</taxon>
        <taxon>Pentapetalae</taxon>
        <taxon>rosids</taxon>
        <taxon>fabids</taxon>
        <taxon>Fabales</taxon>
        <taxon>Fabaceae</taxon>
        <taxon>Papilionoideae</taxon>
        <taxon>50 kb inversion clade</taxon>
        <taxon>NPAAA clade</taxon>
        <taxon>Hologalegina</taxon>
        <taxon>IRL clade</taxon>
        <taxon>Trifolieae</taxon>
        <taxon>Trifolium</taxon>
    </lineage>
</organism>
<evidence type="ECO:0000313" key="1">
    <source>
        <dbReference type="EMBL" id="MCI36572.1"/>
    </source>
</evidence>
<protein>
    <submittedName>
        <fullName evidence="1">Retrovirus-related Pol polyprotein from transposon TNT 1-94</fullName>
    </submittedName>
</protein>